<comment type="caution">
    <text evidence="2">The sequence shown here is derived from an EMBL/GenBank/DDBJ whole genome shotgun (WGS) entry which is preliminary data.</text>
</comment>
<keyword evidence="3" id="KW-1185">Reference proteome</keyword>
<dbReference type="Proteomes" id="UP000249619">
    <property type="component" value="Unassembled WGS sequence"/>
</dbReference>
<evidence type="ECO:0000256" key="1">
    <source>
        <dbReference type="SAM" id="Phobius"/>
    </source>
</evidence>
<dbReference type="InterPro" id="IPR036047">
    <property type="entry name" value="F-box-like_dom_sf"/>
</dbReference>
<keyword evidence="1" id="KW-0472">Membrane</keyword>
<keyword evidence="1" id="KW-0812">Transmembrane</keyword>
<organism evidence="2 3">
    <name type="scientific">Stemphylium lycopersici</name>
    <name type="common">Tomato gray leaf spot disease fungus</name>
    <name type="synonym">Thyrospora lycopersici</name>
    <dbReference type="NCBI Taxonomy" id="183478"/>
    <lineage>
        <taxon>Eukaryota</taxon>
        <taxon>Fungi</taxon>
        <taxon>Dikarya</taxon>
        <taxon>Ascomycota</taxon>
        <taxon>Pezizomycotina</taxon>
        <taxon>Dothideomycetes</taxon>
        <taxon>Pleosporomycetidae</taxon>
        <taxon>Pleosporales</taxon>
        <taxon>Pleosporineae</taxon>
        <taxon>Pleosporaceae</taxon>
        <taxon>Stemphylium</taxon>
    </lineage>
</organism>
<evidence type="ECO:0000313" key="3">
    <source>
        <dbReference type="Proteomes" id="UP000249619"/>
    </source>
</evidence>
<protein>
    <recommendedName>
        <fullName evidence="4">F-box domain-containing protein</fullName>
    </recommendedName>
</protein>
<reference evidence="3" key="1">
    <citation type="submission" date="2018-05" db="EMBL/GenBank/DDBJ databases">
        <title>Draft genome sequence of Stemphylium lycopersici strain CIDEFI 213.</title>
        <authorList>
            <person name="Medina R."/>
            <person name="Franco M.E.E."/>
            <person name="Lucentini C.G."/>
            <person name="Saparrat M.C.N."/>
            <person name="Balatti P.A."/>
        </authorList>
    </citation>
    <scope>NUCLEOTIDE SEQUENCE [LARGE SCALE GENOMIC DNA]</scope>
    <source>
        <strain evidence="3">CIDEFI 213</strain>
    </source>
</reference>
<name>A0A364MSW6_STELY</name>
<gene>
    <name evidence="2" type="ORF">DDE83_008893</name>
</gene>
<evidence type="ECO:0000313" key="2">
    <source>
        <dbReference type="EMBL" id="RAR01456.1"/>
    </source>
</evidence>
<dbReference type="EMBL" id="QGDH01000268">
    <property type="protein sequence ID" value="RAR01456.1"/>
    <property type="molecule type" value="Genomic_DNA"/>
</dbReference>
<proteinExistence type="predicted"/>
<keyword evidence="1" id="KW-1133">Transmembrane helix</keyword>
<sequence>MGISASWLSGYANKLWSNSNPASQHERMPQINVMQPRLPNPSPFDRIPTELVLSICSHLSPHDLWYGARPTSRILAICAKEVLLRKVFQQSSIHISWCCFWCSLGRTCLITASKPITSLFSDARRAHMVTMSDRTLVAKLIFGDLCSMLVRGEPHIRVRLSGEEDVTVAAGEMQRRQRQGGSTSPKDSQSRQYQFLGWYYARGAQERGRWRVTAALSFTAHVYGFIATSILLVTVGFALILIFSIMLELYKIFRSFYRGIHNLVRFCLGKAPLYL</sequence>
<dbReference type="AlphaFoldDB" id="A0A364MSW6"/>
<feature type="transmembrane region" description="Helical" evidence="1">
    <location>
        <begin position="222"/>
        <end position="250"/>
    </location>
</feature>
<evidence type="ECO:0008006" key="4">
    <source>
        <dbReference type="Google" id="ProtNLM"/>
    </source>
</evidence>
<dbReference type="SUPFAM" id="SSF81383">
    <property type="entry name" value="F-box domain"/>
    <property type="match status" value="1"/>
</dbReference>
<accession>A0A364MSW6</accession>